<evidence type="ECO:0000256" key="3">
    <source>
        <dbReference type="ARBA" id="ARBA00007879"/>
    </source>
</evidence>
<comment type="cofactor">
    <cofactor evidence="2">
        <name>Fe(2+)</name>
        <dbReference type="ChEBI" id="CHEBI:29033"/>
    </cofactor>
</comment>
<dbReference type="Gene3D" id="3.40.140.10">
    <property type="entry name" value="Cytidine Deaminase, domain 2"/>
    <property type="match status" value="1"/>
</dbReference>
<dbReference type="CDD" id="cd01285">
    <property type="entry name" value="nucleoside_deaminase"/>
    <property type="match status" value="1"/>
</dbReference>
<sequence length="546" mass="60960">MEHPACILEDLKQFVVSDAPPTAYYIPDFISEDEESYLLQQVYKSPKTKWTQLSGRRLQNWGGLPHPKGMLAEKIPGWLHMYCEKISSLGAFSGKTANHVLVNEYNPGEGIMPHEDGPLYHPTVTTISLGSHTLLNFYSPISSLEGDAPQTEENRYLFSLLVKPRSLLILQDEMYQRLLHGIQGYEQDTLTDKEDTKTMEPQMKRWKGSVCDANSWVAYPVLSDEQSQDVELIEAFAAPIVNKKETSRLVRELNSLYPLNGFQHIKRVRACKEKGSPHPLEVLVCLISDVPDMKEVRIDSLLPSDGVKPDGLGEPFVVKVPARPPLTRPQFELASQHWPTSFHEDKLVTVALRGELFTPTQKATMHMYMMSALTAAKAGKELGMEAVGAVVVDPEMERIVAVGHDCRGDHPLHHAVMVCIDLVARSQGGGCFCFDSYPACRFTPLTANMSQNVSDSDVGSRPYICTGYDLYVTREPCVMCAMALVHSRIGRVFYGTASLDGALGTKYKIHSQKDLNHRFEVYKGVLSKPCEDLNSSDDHDKKDSGQ</sequence>
<dbReference type="InterPro" id="IPR016193">
    <property type="entry name" value="Cytidine_deaminase-like"/>
</dbReference>
<dbReference type="Pfam" id="PF00383">
    <property type="entry name" value="dCMP_cyt_deam_1"/>
    <property type="match status" value="1"/>
</dbReference>
<dbReference type="InterPro" id="IPR002125">
    <property type="entry name" value="CMP_dCMP_dom"/>
</dbReference>
<dbReference type="PROSITE" id="PS51747">
    <property type="entry name" value="CYT_DCMP_DEAMINASES_2"/>
    <property type="match status" value="1"/>
</dbReference>
<dbReference type="Ensembl" id="ENSAOCT00000071197.1">
    <property type="protein sequence ID" value="ENSAOCP00000033144.1"/>
    <property type="gene ID" value="ENSAOCG00000023885.2"/>
</dbReference>
<evidence type="ECO:0000256" key="1">
    <source>
        <dbReference type="ARBA" id="ARBA00001947"/>
    </source>
</evidence>
<proteinExistence type="inferred from homology"/>
<dbReference type="InterPro" id="IPR032862">
    <property type="entry name" value="ALKBH6"/>
</dbReference>
<protein>
    <submittedName>
        <fullName evidence="9">Adenosine deaminase tRNA specific 3</fullName>
    </submittedName>
</protein>
<dbReference type="PANTHER" id="PTHR46030">
    <property type="entry name" value="ALPHA-KETOGLUTARATE-DEPENDENT DIOXYGENASE ALKB HOMOLOG 6"/>
    <property type="match status" value="1"/>
</dbReference>
<keyword evidence="5" id="KW-0223">Dioxygenase</keyword>
<reference evidence="9" key="3">
    <citation type="submission" date="2025-09" db="UniProtKB">
        <authorList>
            <consortium name="Ensembl"/>
        </authorList>
    </citation>
    <scope>IDENTIFICATION</scope>
</reference>
<reference evidence="9 10" key="1">
    <citation type="submission" date="2022-01" db="EMBL/GenBank/DDBJ databases">
        <title>A chromosome-scale genome assembly of the false clownfish, Amphiprion ocellaris.</title>
        <authorList>
            <person name="Ryu T."/>
        </authorList>
    </citation>
    <scope>NUCLEOTIDE SEQUENCE [LARGE SCALE GENOMIC DNA]</scope>
</reference>
<dbReference type="InterPro" id="IPR027450">
    <property type="entry name" value="AlkB-like"/>
</dbReference>
<evidence type="ECO:0000256" key="6">
    <source>
        <dbReference type="ARBA" id="ARBA00023002"/>
    </source>
</evidence>
<dbReference type="InterPro" id="IPR037151">
    <property type="entry name" value="AlkB-like_sf"/>
</dbReference>
<comment type="similarity">
    <text evidence="3">Belongs to the alkB family.</text>
</comment>
<dbReference type="PANTHER" id="PTHR46030:SF1">
    <property type="entry name" value="ALPHA-KETOGLUTARATE-DEPENDENT DIOXYGENASE ALKB HOMOLOG 6"/>
    <property type="match status" value="1"/>
</dbReference>
<dbReference type="Gene3D" id="2.60.120.590">
    <property type="entry name" value="Alpha-ketoglutarate-dependent dioxygenase AlkB-like"/>
    <property type="match status" value="1"/>
</dbReference>
<dbReference type="SUPFAM" id="SSF53927">
    <property type="entry name" value="Cytidine deaminase-like"/>
    <property type="match status" value="1"/>
</dbReference>
<evidence type="ECO:0000256" key="4">
    <source>
        <dbReference type="ARBA" id="ARBA00022723"/>
    </source>
</evidence>
<dbReference type="Pfam" id="PF13532">
    <property type="entry name" value="2OG-FeII_Oxy_2"/>
    <property type="match status" value="1"/>
</dbReference>
<evidence type="ECO:0000313" key="10">
    <source>
        <dbReference type="Proteomes" id="UP001501940"/>
    </source>
</evidence>
<comment type="cofactor">
    <cofactor evidence="1">
        <name>Zn(2+)</name>
        <dbReference type="ChEBI" id="CHEBI:29105"/>
    </cofactor>
</comment>
<feature type="domain" description="CMP/dCMP-type deaminase" evidence="8">
    <location>
        <begin position="363"/>
        <end position="522"/>
    </location>
</feature>
<dbReference type="SUPFAM" id="SSF51197">
    <property type="entry name" value="Clavaminate synthase-like"/>
    <property type="match status" value="1"/>
</dbReference>
<dbReference type="GO" id="GO:0051213">
    <property type="term" value="F:dioxygenase activity"/>
    <property type="evidence" value="ECO:0007669"/>
    <property type="project" value="UniProtKB-KW"/>
</dbReference>
<dbReference type="GeneTree" id="ENSGT00390000010706"/>
<accession>A0AAQ5WYC8</accession>
<keyword evidence="6" id="KW-0560">Oxidoreductase</keyword>
<evidence type="ECO:0000256" key="7">
    <source>
        <dbReference type="ARBA" id="ARBA00023004"/>
    </source>
</evidence>
<name>A0AAQ5WYC8_AMPOC</name>
<dbReference type="GO" id="GO:0005634">
    <property type="term" value="C:nucleus"/>
    <property type="evidence" value="ECO:0007669"/>
    <property type="project" value="TreeGrafter"/>
</dbReference>
<evidence type="ECO:0000313" key="9">
    <source>
        <dbReference type="Ensembl" id="ENSAOCP00000033144.1"/>
    </source>
</evidence>
<dbReference type="AlphaFoldDB" id="A0AAQ5WYC8"/>
<keyword evidence="7" id="KW-0408">Iron</keyword>
<dbReference type="Proteomes" id="UP001501940">
    <property type="component" value="Chromosome 11"/>
</dbReference>
<keyword evidence="10" id="KW-1185">Reference proteome</keyword>
<evidence type="ECO:0000256" key="5">
    <source>
        <dbReference type="ARBA" id="ARBA00022964"/>
    </source>
</evidence>
<dbReference type="GO" id="GO:0046872">
    <property type="term" value="F:metal ion binding"/>
    <property type="evidence" value="ECO:0007669"/>
    <property type="project" value="UniProtKB-KW"/>
</dbReference>
<organism evidence="9 10">
    <name type="scientific">Amphiprion ocellaris</name>
    <name type="common">Clown anemonefish</name>
    <dbReference type="NCBI Taxonomy" id="80972"/>
    <lineage>
        <taxon>Eukaryota</taxon>
        <taxon>Metazoa</taxon>
        <taxon>Chordata</taxon>
        <taxon>Craniata</taxon>
        <taxon>Vertebrata</taxon>
        <taxon>Euteleostomi</taxon>
        <taxon>Actinopterygii</taxon>
        <taxon>Neopterygii</taxon>
        <taxon>Teleostei</taxon>
        <taxon>Neoteleostei</taxon>
        <taxon>Acanthomorphata</taxon>
        <taxon>Ovalentaria</taxon>
        <taxon>Pomacentridae</taxon>
        <taxon>Amphiprion</taxon>
    </lineage>
</organism>
<keyword evidence="4" id="KW-0479">Metal-binding</keyword>
<evidence type="ECO:0000256" key="2">
    <source>
        <dbReference type="ARBA" id="ARBA00001954"/>
    </source>
</evidence>
<reference evidence="9" key="2">
    <citation type="submission" date="2025-08" db="UniProtKB">
        <authorList>
            <consortium name="Ensembl"/>
        </authorList>
    </citation>
    <scope>IDENTIFICATION</scope>
</reference>
<evidence type="ECO:0000259" key="8">
    <source>
        <dbReference type="PROSITE" id="PS51747"/>
    </source>
</evidence>